<keyword evidence="3" id="KW-0689">Ribosomal protein</keyword>
<reference evidence="8" key="1">
    <citation type="journal article" date="2014" name="Proc. Natl. Acad. Sci. U.S.A.">
        <title>Extensive sampling of basidiomycete genomes demonstrates inadequacy of the white-rot/brown-rot paradigm for wood decay fungi.</title>
        <authorList>
            <person name="Riley R."/>
            <person name="Salamov A.A."/>
            <person name="Brown D.W."/>
            <person name="Nagy L.G."/>
            <person name="Floudas D."/>
            <person name="Held B.W."/>
            <person name="Levasseur A."/>
            <person name="Lombard V."/>
            <person name="Morin E."/>
            <person name="Otillar R."/>
            <person name="Lindquist E.A."/>
            <person name="Sun H."/>
            <person name="LaButti K.M."/>
            <person name="Schmutz J."/>
            <person name="Jabbour D."/>
            <person name="Luo H."/>
            <person name="Baker S.E."/>
            <person name="Pisabarro A.G."/>
            <person name="Walton J.D."/>
            <person name="Blanchette R.A."/>
            <person name="Henrissat B."/>
            <person name="Martin F."/>
            <person name="Cullen D."/>
            <person name="Hibbett D.S."/>
            <person name="Grigoriev I.V."/>
        </authorList>
    </citation>
    <scope>NUCLEOTIDE SEQUENCE [LARGE SCALE GENOMIC DNA]</scope>
    <source>
        <strain evidence="8">MUCL 33604</strain>
    </source>
</reference>
<dbReference type="Proteomes" id="UP000027265">
    <property type="component" value="Unassembled WGS sequence"/>
</dbReference>
<evidence type="ECO:0000313" key="8">
    <source>
        <dbReference type="Proteomes" id="UP000027265"/>
    </source>
</evidence>
<keyword evidence="4" id="KW-0496">Mitochondrion</keyword>
<gene>
    <name evidence="7" type="ORF">JAAARDRAFT_31619</name>
</gene>
<organism evidence="7 8">
    <name type="scientific">Jaapia argillacea MUCL 33604</name>
    <dbReference type="NCBI Taxonomy" id="933084"/>
    <lineage>
        <taxon>Eukaryota</taxon>
        <taxon>Fungi</taxon>
        <taxon>Dikarya</taxon>
        <taxon>Basidiomycota</taxon>
        <taxon>Agaricomycotina</taxon>
        <taxon>Agaricomycetes</taxon>
        <taxon>Agaricomycetidae</taxon>
        <taxon>Jaapiales</taxon>
        <taxon>Jaapiaceae</taxon>
        <taxon>Jaapia</taxon>
    </lineage>
</organism>
<protein>
    <recommendedName>
        <fullName evidence="6">Large ribosomal subunit protein mL49</fullName>
    </recommendedName>
</protein>
<accession>A0A067Q102</accession>
<dbReference type="InterPro" id="IPR007740">
    <property type="entry name" value="Ribosomal_mL49"/>
</dbReference>
<dbReference type="Pfam" id="PF05046">
    <property type="entry name" value="Img2"/>
    <property type="match status" value="1"/>
</dbReference>
<dbReference type="AlphaFoldDB" id="A0A067Q102"/>
<keyword evidence="8" id="KW-1185">Reference proteome</keyword>
<dbReference type="PANTHER" id="PTHR13477">
    <property type="entry name" value="MITOCHONDRIAL 39S RIBOSOMAL PROTEIN L49"/>
    <property type="match status" value="1"/>
</dbReference>
<dbReference type="STRING" id="933084.A0A067Q102"/>
<dbReference type="PANTHER" id="PTHR13477:SF0">
    <property type="entry name" value="LARGE RIBOSOMAL SUBUNIT PROTEIN ML49"/>
    <property type="match status" value="1"/>
</dbReference>
<comment type="similarity">
    <text evidence="2">Belongs to the mitochondrion-specific ribosomal protein mL49 family.</text>
</comment>
<evidence type="ECO:0000313" key="7">
    <source>
        <dbReference type="EMBL" id="KDQ60649.1"/>
    </source>
</evidence>
<name>A0A067Q102_9AGAM</name>
<dbReference type="GO" id="GO:0005762">
    <property type="term" value="C:mitochondrial large ribosomal subunit"/>
    <property type="evidence" value="ECO:0007669"/>
    <property type="project" value="TreeGrafter"/>
</dbReference>
<dbReference type="GO" id="GO:0003735">
    <property type="term" value="F:structural constituent of ribosome"/>
    <property type="evidence" value="ECO:0007669"/>
    <property type="project" value="InterPro"/>
</dbReference>
<dbReference type="InParanoid" id="A0A067Q102"/>
<evidence type="ECO:0000256" key="5">
    <source>
        <dbReference type="ARBA" id="ARBA00023274"/>
    </source>
</evidence>
<sequence length="119" mass="13701">MLTTFRRITSQAPYWRYYSQAASTQPALVRYPYFVSRNSRGSLPVYSDIRNGGGRYFIIVKDVDGDLNALAHDLRRTLFPAASEESTRLRIEVKDSRQVIITGGRIKNVIVQWLQDRGF</sequence>
<dbReference type="EMBL" id="KL197713">
    <property type="protein sequence ID" value="KDQ60649.1"/>
    <property type="molecule type" value="Genomic_DNA"/>
</dbReference>
<dbReference type="OrthoDB" id="19439at2759"/>
<evidence type="ECO:0000256" key="4">
    <source>
        <dbReference type="ARBA" id="ARBA00023128"/>
    </source>
</evidence>
<evidence type="ECO:0000256" key="6">
    <source>
        <dbReference type="ARBA" id="ARBA00035191"/>
    </source>
</evidence>
<keyword evidence="5" id="KW-0687">Ribonucleoprotein</keyword>
<evidence type="ECO:0000256" key="1">
    <source>
        <dbReference type="ARBA" id="ARBA00004173"/>
    </source>
</evidence>
<dbReference type="Gene3D" id="3.30.780.10">
    <property type="entry name" value="SUI1-like domain"/>
    <property type="match status" value="1"/>
</dbReference>
<evidence type="ECO:0000256" key="3">
    <source>
        <dbReference type="ARBA" id="ARBA00022980"/>
    </source>
</evidence>
<proteinExistence type="inferred from homology"/>
<comment type="subcellular location">
    <subcellularLocation>
        <location evidence="1">Mitochondrion</location>
    </subcellularLocation>
</comment>
<dbReference type="GO" id="GO:0006412">
    <property type="term" value="P:translation"/>
    <property type="evidence" value="ECO:0007669"/>
    <property type="project" value="InterPro"/>
</dbReference>
<evidence type="ECO:0000256" key="2">
    <source>
        <dbReference type="ARBA" id="ARBA00005677"/>
    </source>
</evidence>
<dbReference type="FunCoup" id="A0A067Q102">
    <property type="interactions" value="50"/>
</dbReference>
<dbReference type="HOGENOM" id="CLU_085757_4_0_1"/>